<proteinExistence type="predicted"/>
<evidence type="ECO:0008006" key="3">
    <source>
        <dbReference type="Google" id="ProtNLM"/>
    </source>
</evidence>
<accession>A0A2U1IWX7</accession>
<evidence type="ECO:0000313" key="2">
    <source>
        <dbReference type="Proteomes" id="UP000245591"/>
    </source>
</evidence>
<comment type="caution">
    <text evidence="1">The sequence shown here is derived from an EMBL/GenBank/DDBJ whole genome shotgun (WGS) entry which is preliminary data.</text>
</comment>
<gene>
    <name evidence="1" type="ORF">BB558_006762</name>
</gene>
<organism evidence="1 2">
    <name type="scientific">Smittium angustum</name>
    <dbReference type="NCBI Taxonomy" id="133377"/>
    <lineage>
        <taxon>Eukaryota</taxon>
        <taxon>Fungi</taxon>
        <taxon>Fungi incertae sedis</taxon>
        <taxon>Zoopagomycota</taxon>
        <taxon>Kickxellomycotina</taxon>
        <taxon>Harpellomycetes</taxon>
        <taxon>Harpellales</taxon>
        <taxon>Legeriomycetaceae</taxon>
        <taxon>Smittium</taxon>
    </lineage>
</organism>
<dbReference type="Proteomes" id="UP000245591">
    <property type="component" value="Unassembled WGS sequence"/>
</dbReference>
<dbReference type="AlphaFoldDB" id="A0A2U1IWX7"/>
<evidence type="ECO:0000313" key="1">
    <source>
        <dbReference type="EMBL" id="PVZ97283.1"/>
    </source>
</evidence>
<dbReference type="EMBL" id="MBFU01000883">
    <property type="protein sequence ID" value="PVZ97283.1"/>
    <property type="molecule type" value="Genomic_DNA"/>
</dbReference>
<name>A0A2U1IWX7_SMIAN</name>
<sequence>MSEIQNELPIPNREDIEKMAFKLAQIHLSAMIPVQFPDFIDNIYNRVYPKYFIYAVLSAGIKYINNDRSMEPIYAKNSLGLIKNEKDSSSPFILWACMFLITYTADVHDGKINSFSQVLANAFVRRTRIYQLDIKRKVNRTNLSEKELEFTRRVWWSYYNAIAADTVFNCRFHAIDQRDIMVKLPKNDFLWRYGGLVTPKSAYFLDIYKSIQEGDRHYKDIYGVNIQTYVLFIKIISFLNKRWRKNTFDEDTSNRYFKKYLNIVNQHGQELVKTLPNLDSSLLETFERFKGSIKLNFVLESSIQSYKTHQLYRGMALYLYQSNLFRDSDIKIHPEDVKTAKLKCLSLASNKIELFFWLYKNIPADHIKFSVTSIVVDGAIMMINALSKDDSMESYESLYDKMIETYKEVGEKSKVVLSIVSFINFIADIKNKAHKENMDSPKLLEQMEPYSISKTDLDPWIAPKYASFFNISCCFNVNFSTLDVAEYLSQPLKELTDSKGLSGADNDKNLVESNEVVAGSFEYFFGSNRVDLEKKYRQPNVNSLPTLRKSDLFKIINRYDIDPFYYRKRITEIKKEKNVSTMANSEIKKEIIERKKLKLESQTEVNVDMKAQELYFSNCPSVSASLLYPATDIINGTPKNCCDSKMTEPCKFTDKVSFNYEFILLDKSGKKENNCTIKYKNILTERNPFLEERSMEVTPGTCARAMYRIITDVIELNCDNCQYSLLKPSQHLVLVTKSIEYLKTLVYSNNL</sequence>
<keyword evidence="2" id="KW-1185">Reference proteome</keyword>
<protein>
    <recommendedName>
        <fullName evidence="3">Transcription factor domain-containing protein</fullName>
    </recommendedName>
</protein>
<dbReference type="CDD" id="cd12148">
    <property type="entry name" value="fungal_TF_MHR"/>
    <property type="match status" value="1"/>
</dbReference>
<reference evidence="1 2" key="1">
    <citation type="journal article" date="2018" name="MBio">
        <title>Comparative Genomics Reveals the Core Gene Toolbox for the Fungus-Insect Symbiosis.</title>
        <authorList>
            <person name="Wang Y."/>
            <person name="Stata M."/>
            <person name="Wang W."/>
            <person name="Stajich J.E."/>
            <person name="White M.M."/>
            <person name="Moncalvo J.M."/>
        </authorList>
    </citation>
    <scope>NUCLEOTIDE SEQUENCE [LARGE SCALE GENOMIC DNA]</scope>
    <source>
        <strain evidence="1 2">AUS-126-30</strain>
    </source>
</reference>